<dbReference type="NCBIfam" id="TIGR00254">
    <property type="entry name" value="GGDEF"/>
    <property type="match status" value="1"/>
</dbReference>
<dbReference type="Proteomes" id="UP000194546">
    <property type="component" value="Unassembled WGS sequence"/>
</dbReference>
<proteinExistence type="predicted"/>
<dbReference type="InterPro" id="IPR035919">
    <property type="entry name" value="EAL_sf"/>
</dbReference>
<evidence type="ECO:0000313" key="4">
    <source>
        <dbReference type="EMBL" id="OTP75648.1"/>
    </source>
</evidence>
<dbReference type="CDD" id="cd01949">
    <property type="entry name" value="GGDEF"/>
    <property type="match status" value="1"/>
</dbReference>
<feature type="domain" description="GGDEF" evidence="3">
    <location>
        <begin position="241"/>
        <end position="374"/>
    </location>
</feature>
<evidence type="ECO:0000259" key="3">
    <source>
        <dbReference type="PROSITE" id="PS50887"/>
    </source>
</evidence>
<dbReference type="SMART" id="SM00052">
    <property type="entry name" value="EAL"/>
    <property type="match status" value="1"/>
</dbReference>
<feature type="transmembrane region" description="Helical" evidence="1">
    <location>
        <begin position="125"/>
        <end position="143"/>
    </location>
</feature>
<dbReference type="EMBL" id="NBTY01000071">
    <property type="protein sequence ID" value="OTP75648.1"/>
    <property type="molecule type" value="Genomic_DNA"/>
</dbReference>
<name>A0A242MW30_CABSO</name>
<evidence type="ECO:0000256" key="1">
    <source>
        <dbReference type="SAM" id="Phobius"/>
    </source>
</evidence>
<reference evidence="4 5" key="1">
    <citation type="submission" date="2017-03" db="EMBL/GenBank/DDBJ databases">
        <title>Genome analysis of strain PAMC 26510.</title>
        <authorList>
            <person name="Oh H.-M."/>
            <person name="Yang J.-A."/>
        </authorList>
    </citation>
    <scope>NUCLEOTIDE SEQUENCE [LARGE SCALE GENOMIC DNA]</scope>
    <source>
        <strain evidence="4 5">PAMC 26510</strain>
    </source>
</reference>
<dbReference type="SUPFAM" id="SSF55073">
    <property type="entry name" value="Nucleotide cyclase"/>
    <property type="match status" value="1"/>
</dbReference>
<dbReference type="SMART" id="SM00267">
    <property type="entry name" value="GGDEF"/>
    <property type="match status" value="1"/>
</dbReference>
<dbReference type="PANTHER" id="PTHR44757:SF2">
    <property type="entry name" value="BIOFILM ARCHITECTURE MAINTENANCE PROTEIN MBAA"/>
    <property type="match status" value="1"/>
</dbReference>
<dbReference type="InterPro" id="IPR052155">
    <property type="entry name" value="Biofilm_reg_signaling"/>
</dbReference>
<dbReference type="Pfam" id="PF00990">
    <property type="entry name" value="GGDEF"/>
    <property type="match status" value="1"/>
</dbReference>
<dbReference type="CDD" id="cd01948">
    <property type="entry name" value="EAL"/>
    <property type="match status" value="1"/>
</dbReference>
<dbReference type="Pfam" id="PF00563">
    <property type="entry name" value="EAL"/>
    <property type="match status" value="1"/>
</dbReference>
<feature type="domain" description="EAL" evidence="2">
    <location>
        <begin position="383"/>
        <end position="633"/>
    </location>
</feature>
<protein>
    <submittedName>
        <fullName evidence="4">Diguanylate cyclase/phosphodiesterase (GGDEF &amp; EAL protein) with PAS/PAC sensor(S)</fullName>
    </submittedName>
</protein>
<dbReference type="SUPFAM" id="SSF141868">
    <property type="entry name" value="EAL domain-like"/>
    <property type="match status" value="1"/>
</dbReference>
<dbReference type="PANTHER" id="PTHR44757">
    <property type="entry name" value="DIGUANYLATE CYCLASE DGCP"/>
    <property type="match status" value="1"/>
</dbReference>
<dbReference type="AlphaFoldDB" id="A0A242MW30"/>
<keyword evidence="1" id="KW-0812">Transmembrane</keyword>
<organism evidence="4 5">
    <name type="scientific">Caballeronia sordidicola</name>
    <name type="common">Burkholderia sordidicola</name>
    <dbReference type="NCBI Taxonomy" id="196367"/>
    <lineage>
        <taxon>Bacteria</taxon>
        <taxon>Pseudomonadati</taxon>
        <taxon>Pseudomonadota</taxon>
        <taxon>Betaproteobacteria</taxon>
        <taxon>Burkholderiales</taxon>
        <taxon>Burkholderiaceae</taxon>
        <taxon>Caballeronia</taxon>
    </lineage>
</organism>
<gene>
    <name evidence="4" type="ORF">PAMC26510_13265</name>
</gene>
<dbReference type="InterPro" id="IPR001633">
    <property type="entry name" value="EAL_dom"/>
</dbReference>
<dbReference type="InterPro" id="IPR000160">
    <property type="entry name" value="GGDEF_dom"/>
</dbReference>
<keyword evidence="1" id="KW-1133">Transmembrane helix</keyword>
<evidence type="ECO:0000259" key="2">
    <source>
        <dbReference type="PROSITE" id="PS50883"/>
    </source>
</evidence>
<comment type="caution">
    <text evidence="4">The sequence shown here is derived from an EMBL/GenBank/DDBJ whole genome shotgun (WGS) entry which is preliminary data.</text>
</comment>
<dbReference type="Gene3D" id="3.20.20.450">
    <property type="entry name" value="EAL domain"/>
    <property type="match status" value="1"/>
</dbReference>
<dbReference type="PROSITE" id="PS50883">
    <property type="entry name" value="EAL"/>
    <property type="match status" value="1"/>
</dbReference>
<dbReference type="RefSeq" id="WP_086381523.1">
    <property type="nucleotide sequence ID" value="NZ_NBTY01000071.1"/>
</dbReference>
<feature type="transmembrane region" description="Helical" evidence="1">
    <location>
        <begin position="34"/>
        <end position="54"/>
    </location>
</feature>
<evidence type="ECO:0000313" key="5">
    <source>
        <dbReference type="Proteomes" id="UP000194546"/>
    </source>
</evidence>
<sequence>MKFIDALREIAAIPSKNPDLLIAQYKAFTFQMPLLYMVLIINTWGLAATHMRVAPVELTIFAPAAMSLISAFRVVGWLRKSKRIVSRDIAFKELSRTNRLASAIAIVFTLWALSLFSYGDAYAKAHVAFYMAITVIGVIFCLMHLRRAAFTVAVIVNGSFVVFFALSGNLVFVAIAVNTAFVSAAMLVILLVHYRDFTGLVNARAENYRLANLDSLSNLPNRRAFFSYLDAAYATATKDNFHIAVGIIDLDGFKPINDLYGHAAGDRLLHVIAQRLLEICPENFFVARLGGDEFAVVATHFGGTDALLAIGEQMCAGIRMPIDLGDIDLQVTGSIGFAVYPELANDTIKLFANADYALYHGKRTGRGKAILFSVEHDNEIRRDARIEQALQHADFTRELAIVFQPIVDVTSQTTVGFEALARWISPTLGPIAPSQFIQVAERSGSIETITQVLLKKALQHAVSWPEELRLSFNLSAQDLSSLDTVMSIISIIGKSDFDPHRLDFEITETAFIRDFQQVRSSTELLRKLGCGISLDDFGTGFSSLTHLHALPLTKIKIDRSFVTNLNDNPASYKIVKSLLALSRDMGLECIVEGVETNEELITLMSLGGQIVQGYLYSKPISATEVGLFLESPLTTAQQS</sequence>
<dbReference type="InterPro" id="IPR029787">
    <property type="entry name" value="Nucleotide_cyclase"/>
</dbReference>
<dbReference type="PROSITE" id="PS50887">
    <property type="entry name" value="GGDEF"/>
    <property type="match status" value="1"/>
</dbReference>
<feature type="transmembrane region" description="Helical" evidence="1">
    <location>
        <begin position="172"/>
        <end position="194"/>
    </location>
</feature>
<feature type="transmembrane region" description="Helical" evidence="1">
    <location>
        <begin position="100"/>
        <end position="119"/>
    </location>
</feature>
<feature type="transmembrane region" description="Helical" evidence="1">
    <location>
        <begin position="148"/>
        <end position="166"/>
    </location>
</feature>
<dbReference type="Gene3D" id="3.30.70.270">
    <property type="match status" value="1"/>
</dbReference>
<keyword evidence="1" id="KW-0472">Membrane</keyword>
<dbReference type="InterPro" id="IPR043128">
    <property type="entry name" value="Rev_trsase/Diguanyl_cyclase"/>
</dbReference>
<accession>A0A242MW30</accession>
<feature type="transmembrane region" description="Helical" evidence="1">
    <location>
        <begin position="60"/>
        <end position="79"/>
    </location>
</feature>